<dbReference type="InterPro" id="IPR037066">
    <property type="entry name" value="Plug_dom_sf"/>
</dbReference>
<dbReference type="EMBL" id="ASYU01000110">
    <property type="protein sequence ID" value="EQD98526.1"/>
    <property type="molecule type" value="Genomic_DNA"/>
</dbReference>
<accession>T2T0U6</accession>
<name>T2T0U6_HELPX</name>
<reference evidence="3 4" key="1">
    <citation type="journal article" date="2013" name="Genome Announc.">
        <title>Draft Genome Sequences of Helicobacter pylori Strains Isolated from Regions of Low and High Gastric Cancer Risk in Colombia.</title>
        <authorList>
            <person name="Sheh A."/>
            <person name="Piazuelo M.B."/>
            <person name="Wilson K.T."/>
            <person name="Correa P."/>
            <person name="Fox J.G."/>
        </authorList>
    </citation>
    <scope>NUCLEOTIDE SEQUENCE [LARGE SCALE GENOMIC DNA]</scope>
    <source>
        <strain evidence="3 4">PZ5056</strain>
    </source>
</reference>
<dbReference type="Proteomes" id="UP000015834">
    <property type="component" value="Unassembled WGS sequence"/>
</dbReference>
<protein>
    <recommendedName>
        <fullName evidence="2">TonB-dependent receptor plug domain-containing protein</fullName>
    </recommendedName>
</protein>
<dbReference type="AlphaFoldDB" id="T2T0U6"/>
<keyword evidence="1" id="KW-0472">Membrane</keyword>
<keyword evidence="1" id="KW-1133">Transmembrane helix</keyword>
<comment type="caution">
    <text evidence="3">The sequence shown here is derived from an EMBL/GenBank/DDBJ whole genome shotgun (WGS) entry which is preliminary data.</text>
</comment>
<dbReference type="Gene3D" id="2.170.130.10">
    <property type="entry name" value="TonB-dependent receptor, plug domain"/>
    <property type="match status" value="1"/>
</dbReference>
<dbReference type="Pfam" id="PF07715">
    <property type="entry name" value="Plug"/>
    <property type="match status" value="1"/>
</dbReference>
<dbReference type="PANTHER" id="PTHR30442">
    <property type="entry name" value="IRON III DICITRATE TRANSPORT PROTEIN FECA"/>
    <property type="match status" value="1"/>
</dbReference>
<evidence type="ECO:0000313" key="4">
    <source>
        <dbReference type="Proteomes" id="UP000015834"/>
    </source>
</evidence>
<proteinExistence type="predicted"/>
<evidence type="ECO:0000313" key="3">
    <source>
        <dbReference type="EMBL" id="EQD98526.1"/>
    </source>
</evidence>
<organism evidence="3 4">
    <name type="scientific">Helicobacter pylori PZ5056</name>
    <dbReference type="NCBI Taxonomy" id="1337393"/>
    <lineage>
        <taxon>Bacteria</taxon>
        <taxon>Pseudomonadati</taxon>
        <taxon>Campylobacterota</taxon>
        <taxon>Epsilonproteobacteria</taxon>
        <taxon>Campylobacterales</taxon>
        <taxon>Helicobacteraceae</taxon>
        <taxon>Helicobacter</taxon>
    </lineage>
</organism>
<feature type="non-terminal residue" evidence="3">
    <location>
        <position position="97"/>
    </location>
</feature>
<dbReference type="PANTHER" id="PTHR30442:SF0">
    <property type="entry name" value="FE(3+) DICITRATE TRANSPORT PROTEIN FECA"/>
    <property type="match status" value="1"/>
</dbReference>
<feature type="transmembrane region" description="Helical" evidence="1">
    <location>
        <begin position="12"/>
        <end position="29"/>
    </location>
</feature>
<gene>
    <name evidence="3" type="ORF">L933_06630</name>
</gene>
<dbReference type="SUPFAM" id="SSF56935">
    <property type="entry name" value="Porins"/>
    <property type="match status" value="1"/>
</dbReference>
<dbReference type="InterPro" id="IPR012910">
    <property type="entry name" value="Plug_dom"/>
</dbReference>
<dbReference type="GO" id="GO:0033214">
    <property type="term" value="P:siderophore-iron import into cell"/>
    <property type="evidence" value="ECO:0007669"/>
    <property type="project" value="TreeGrafter"/>
</dbReference>
<sequence>MNGYLSVKTPYFLASVVLTFWAFNSFMSAKDKHHFLKKVTTTEQKFSSSAPLSWQSEEVRNSTSSRTVISNKELKKTGNLNIENALQNVPGIQIRDA</sequence>
<dbReference type="InterPro" id="IPR039426">
    <property type="entry name" value="TonB-dep_rcpt-like"/>
</dbReference>
<evidence type="ECO:0000259" key="2">
    <source>
        <dbReference type="Pfam" id="PF07715"/>
    </source>
</evidence>
<feature type="domain" description="TonB-dependent receptor plug" evidence="2">
    <location>
        <begin position="59"/>
        <end position="94"/>
    </location>
</feature>
<keyword evidence="1" id="KW-0812">Transmembrane</keyword>
<evidence type="ECO:0000256" key="1">
    <source>
        <dbReference type="SAM" id="Phobius"/>
    </source>
</evidence>
<dbReference type="GO" id="GO:0009279">
    <property type="term" value="C:cell outer membrane"/>
    <property type="evidence" value="ECO:0007669"/>
    <property type="project" value="TreeGrafter"/>
</dbReference>